<dbReference type="EMBL" id="NWUJ01000001">
    <property type="protein sequence ID" value="PFH37716.1"/>
    <property type="molecule type" value="Genomic_DNA"/>
</dbReference>
<dbReference type="RefSeq" id="XP_029221725.1">
    <property type="nucleotide sequence ID" value="XM_029358813.1"/>
</dbReference>
<feature type="region of interest" description="Disordered" evidence="1">
    <location>
        <begin position="59"/>
        <end position="143"/>
    </location>
</feature>
<accession>A0A2A9MND2</accession>
<feature type="compositionally biased region" description="Polar residues" evidence="1">
    <location>
        <begin position="123"/>
        <end position="133"/>
    </location>
</feature>
<proteinExistence type="predicted"/>
<name>A0A2A9MND2_BESBE</name>
<protein>
    <submittedName>
        <fullName evidence="2">Uncharacterized protein</fullName>
    </submittedName>
</protein>
<feature type="compositionally biased region" description="Basic and acidic residues" evidence="1">
    <location>
        <begin position="42"/>
        <end position="54"/>
    </location>
</feature>
<evidence type="ECO:0000256" key="1">
    <source>
        <dbReference type="SAM" id="MobiDB-lite"/>
    </source>
</evidence>
<dbReference type="AlphaFoldDB" id="A0A2A9MND2"/>
<feature type="compositionally biased region" description="Basic residues" evidence="1">
    <location>
        <begin position="103"/>
        <end position="118"/>
    </location>
</feature>
<evidence type="ECO:0000313" key="3">
    <source>
        <dbReference type="Proteomes" id="UP000224006"/>
    </source>
</evidence>
<gene>
    <name evidence="2" type="ORF">BESB_000580</name>
</gene>
<sequence length="143" mass="15063">MGSRSDVSPRVPPATALKFAVAASAAEQRSLRMRSQSSLALRHQEARATRATGKLERESFRLGVAERPGAPGRPLAERALSNVAPGSAQDVETTASSSLSSYRPRRSLRKGDARRHCRDRGESFSSSTDSDNATARGGGGGGP</sequence>
<evidence type="ECO:0000313" key="2">
    <source>
        <dbReference type="EMBL" id="PFH37716.1"/>
    </source>
</evidence>
<reference evidence="2 3" key="1">
    <citation type="submission" date="2017-09" db="EMBL/GenBank/DDBJ databases">
        <title>Genome sequencing of Besnoitia besnoiti strain Bb-Ger1.</title>
        <authorList>
            <person name="Schares G."/>
            <person name="Venepally P."/>
            <person name="Lorenzi H.A."/>
        </authorList>
    </citation>
    <scope>NUCLEOTIDE SEQUENCE [LARGE SCALE GENOMIC DNA]</scope>
    <source>
        <strain evidence="2 3">Bb-Ger1</strain>
    </source>
</reference>
<dbReference type="VEuPathDB" id="ToxoDB:BESB_000580"/>
<keyword evidence="3" id="KW-1185">Reference proteome</keyword>
<dbReference type="GeneID" id="40305121"/>
<comment type="caution">
    <text evidence="2">The sequence shown here is derived from an EMBL/GenBank/DDBJ whole genome shotgun (WGS) entry which is preliminary data.</text>
</comment>
<organism evidence="2 3">
    <name type="scientific">Besnoitia besnoiti</name>
    <name type="common">Apicomplexan protozoan</name>
    <dbReference type="NCBI Taxonomy" id="94643"/>
    <lineage>
        <taxon>Eukaryota</taxon>
        <taxon>Sar</taxon>
        <taxon>Alveolata</taxon>
        <taxon>Apicomplexa</taxon>
        <taxon>Conoidasida</taxon>
        <taxon>Coccidia</taxon>
        <taxon>Eucoccidiorida</taxon>
        <taxon>Eimeriorina</taxon>
        <taxon>Sarcocystidae</taxon>
        <taxon>Besnoitia</taxon>
    </lineage>
</organism>
<dbReference type="Proteomes" id="UP000224006">
    <property type="component" value="Chromosome I"/>
</dbReference>
<feature type="region of interest" description="Disordered" evidence="1">
    <location>
        <begin position="35"/>
        <end position="54"/>
    </location>
</feature>
<dbReference type="KEGG" id="bbes:BESB_000580"/>